<dbReference type="PROSITE" id="PS01227">
    <property type="entry name" value="UPF0012"/>
    <property type="match status" value="1"/>
</dbReference>
<reference evidence="3 4" key="1">
    <citation type="submission" date="2018-08" db="EMBL/GenBank/DDBJ databases">
        <title>Sequencing the genomes of 1000 actinobacteria strains.</title>
        <authorList>
            <person name="Klenk H.-P."/>
        </authorList>
    </citation>
    <scope>NUCLEOTIDE SEQUENCE [LARGE SCALE GENOMIC DNA]</scope>
    <source>
        <strain evidence="3 4">DSM 22967</strain>
    </source>
</reference>
<gene>
    <name evidence="3" type="ORF">DFJ65_1205</name>
</gene>
<accession>A0A3D9UZG9</accession>
<dbReference type="SUPFAM" id="SSF56317">
    <property type="entry name" value="Carbon-nitrogen hydrolase"/>
    <property type="match status" value="1"/>
</dbReference>
<keyword evidence="4" id="KW-1185">Reference proteome</keyword>
<proteinExistence type="inferred from homology"/>
<feature type="domain" description="CN hydrolase" evidence="2">
    <location>
        <begin position="3"/>
        <end position="242"/>
    </location>
</feature>
<dbReference type="GO" id="GO:0016787">
    <property type="term" value="F:hydrolase activity"/>
    <property type="evidence" value="ECO:0007669"/>
    <property type="project" value="UniProtKB-KW"/>
</dbReference>
<dbReference type="PANTHER" id="PTHR23088">
    <property type="entry name" value="NITRILASE-RELATED"/>
    <property type="match status" value="1"/>
</dbReference>
<dbReference type="OrthoDB" id="9811121at2"/>
<dbReference type="AlphaFoldDB" id="A0A3D9UZG9"/>
<dbReference type="EMBL" id="QTUA01000001">
    <property type="protein sequence ID" value="REF30211.1"/>
    <property type="molecule type" value="Genomic_DNA"/>
</dbReference>
<sequence length="265" mass="28125">MGPHVAVAQFGGSTDKAANRAAVRELVAQAAATGAELVVLPEYSMYAVQDPKVDYRDQLEPVDGEFGSLVSALAKEHSVAIVAGMTVVDEQSDKGINTLLVVGADGELIDTYEKVHLYDAFGFRESDRLRAGDPRAVTFELGGMTFGTMTCYDLRFPEMARLLVDAGADALIVPAAWVVGSAKEDHWTTLLRARAIENTVYVVASGQTGPQCTGLSMVVDPMGVVVANAGEAKGVASAVLDPERVASVRKRNPSLANRRFTVAPK</sequence>
<dbReference type="InterPro" id="IPR036526">
    <property type="entry name" value="C-N_Hydrolase_sf"/>
</dbReference>
<evidence type="ECO:0000256" key="1">
    <source>
        <dbReference type="ARBA" id="ARBA00010613"/>
    </source>
</evidence>
<evidence type="ECO:0000313" key="3">
    <source>
        <dbReference type="EMBL" id="REF30211.1"/>
    </source>
</evidence>
<dbReference type="Proteomes" id="UP000256253">
    <property type="component" value="Unassembled WGS sequence"/>
</dbReference>
<dbReference type="Pfam" id="PF00795">
    <property type="entry name" value="CN_hydrolase"/>
    <property type="match status" value="1"/>
</dbReference>
<evidence type="ECO:0000259" key="2">
    <source>
        <dbReference type="PROSITE" id="PS50263"/>
    </source>
</evidence>
<dbReference type="InterPro" id="IPR001110">
    <property type="entry name" value="UPF0012_CS"/>
</dbReference>
<comment type="caution">
    <text evidence="3">The sequence shown here is derived from an EMBL/GenBank/DDBJ whole genome shotgun (WGS) entry which is preliminary data.</text>
</comment>
<dbReference type="Gene3D" id="3.60.110.10">
    <property type="entry name" value="Carbon-nitrogen hydrolase"/>
    <property type="match status" value="1"/>
</dbReference>
<dbReference type="CDD" id="cd07581">
    <property type="entry name" value="nitrilase_3"/>
    <property type="match status" value="1"/>
</dbReference>
<name>A0A3D9UZG9_9MICO</name>
<protein>
    <submittedName>
        <fullName evidence="3">Putative amidohydrolase</fullName>
    </submittedName>
</protein>
<dbReference type="InterPro" id="IPR003010">
    <property type="entry name" value="C-N_Hydrolase"/>
</dbReference>
<comment type="similarity">
    <text evidence="1">Belongs to the carbon-nitrogen hydrolase superfamily. NIT1/NIT2 family.</text>
</comment>
<evidence type="ECO:0000313" key="4">
    <source>
        <dbReference type="Proteomes" id="UP000256253"/>
    </source>
</evidence>
<dbReference type="RefSeq" id="WP_115922230.1">
    <property type="nucleotide sequence ID" value="NZ_QTUA01000001.1"/>
</dbReference>
<keyword evidence="3" id="KW-0378">Hydrolase</keyword>
<dbReference type="PANTHER" id="PTHR23088:SF27">
    <property type="entry name" value="DEAMINATED GLUTATHIONE AMIDASE"/>
    <property type="match status" value="1"/>
</dbReference>
<organism evidence="3 4">
    <name type="scientific">Calidifontibacter indicus</name>
    <dbReference type="NCBI Taxonomy" id="419650"/>
    <lineage>
        <taxon>Bacteria</taxon>
        <taxon>Bacillati</taxon>
        <taxon>Actinomycetota</taxon>
        <taxon>Actinomycetes</taxon>
        <taxon>Micrococcales</taxon>
        <taxon>Dermacoccaceae</taxon>
        <taxon>Calidifontibacter</taxon>
    </lineage>
</organism>
<dbReference type="PROSITE" id="PS50263">
    <property type="entry name" value="CN_HYDROLASE"/>
    <property type="match status" value="1"/>
</dbReference>